<keyword evidence="4" id="KW-0597">Phosphoprotein</keyword>
<dbReference type="InterPro" id="IPR036890">
    <property type="entry name" value="HATPase_C_sf"/>
</dbReference>
<dbReference type="AlphaFoldDB" id="A0A7G9SLU5"/>
<dbReference type="SUPFAM" id="SSF55874">
    <property type="entry name" value="ATPase domain of HSP90 chaperone/DNA topoisomerase II/histidine kinase"/>
    <property type="match status" value="1"/>
</dbReference>
<protein>
    <recommendedName>
        <fullName evidence="3">histidine kinase</fullName>
        <ecNumber evidence="3">2.7.13.3</ecNumber>
    </recommendedName>
</protein>
<dbReference type="InterPro" id="IPR003594">
    <property type="entry name" value="HATPase_dom"/>
</dbReference>
<keyword evidence="9 10" id="KW-0472">Membrane</keyword>
<evidence type="ECO:0000256" key="9">
    <source>
        <dbReference type="ARBA" id="ARBA00023136"/>
    </source>
</evidence>
<evidence type="ECO:0000256" key="1">
    <source>
        <dbReference type="ARBA" id="ARBA00000085"/>
    </source>
</evidence>
<dbReference type="Proteomes" id="UP000515804">
    <property type="component" value="Chromosome"/>
</dbReference>
<name>A0A7G9SLU5_9GAMM</name>
<dbReference type="PROSITE" id="PS50109">
    <property type="entry name" value="HIS_KIN"/>
    <property type="match status" value="1"/>
</dbReference>
<accession>A0A7G9SLU5</accession>
<dbReference type="PRINTS" id="PR00344">
    <property type="entry name" value="BCTRLSENSOR"/>
</dbReference>
<dbReference type="CDD" id="cd00082">
    <property type="entry name" value="HisKA"/>
    <property type="match status" value="1"/>
</dbReference>
<proteinExistence type="predicted"/>
<dbReference type="RefSeq" id="WP_187551344.1">
    <property type="nucleotide sequence ID" value="NZ_BMZL01000002.1"/>
</dbReference>
<dbReference type="SMART" id="SM00387">
    <property type="entry name" value="HATPase_c"/>
    <property type="match status" value="1"/>
</dbReference>
<dbReference type="InterPro" id="IPR003661">
    <property type="entry name" value="HisK_dim/P_dom"/>
</dbReference>
<reference evidence="12 13" key="1">
    <citation type="submission" date="2020-08" db="EMBL/GenBank/DDBJ databases">
        <title>Genome sequence of Thermomonas carbonis KCTC 42013T.</title>
        <authorList>
            <person name="Hyun D.-W."/>
            <person name="Bae J.-W."/>
        </authorList>
    </citation>
    <scope>NUCLEOTIDE SEQUENCE [LARGE SCALE GENOMIC DNA]</scope>
    <source>
        <strain evidence="12 13">KCTC 42013</strain>
    </source>
</reference>
<evidence type="ECO:0000256" key="3">
    <source>
        <dbReference type="ARBA" id="ARBA00012438"/>
    </source>
</evidence>
<evidence type="ECO:0000256" key="5">
    <source>
        <dbReference type="ARBA" id="ARBA00022679"/>
    </source>
</evidence>
<keyword evidence="6 10" id="KW-0812">Transmembrane</keyword>
<dbReference type="PANTHER" id="PTHR45436:SF16">
    <property type="entry name" value="HISTIDINE KINASE"/>
    <property type="match status" value="1"/>
</dbReference>
<dbReference type="Pfam" id="PF00512">
    <property type="entry name" value="HisKA"/>
    <property type="match status" value="1"/>
</dbReference>
<comment type="subcellular location">
    <subcellularLocation>
        <location evidence="2">Membrane</location>
    </subcellularLocation>
</comment>
<evidence type="ECO:0000256" key="10">
    <source>
        <dbReference type="SAM" id="Phobius"/>
    </source>
</evidence>
<evidence type="ECO:0000256" key="7">
    <source>
        <dbReference type="ARBA" id="ARBA00022777"/>
    </source>
</evidence>
<keyword evidence="5" id="KW-0808">Transferase</keyword>
<dbReference type="Gene3D" id="1.10.287.130">
    <property type="match status" value="1"/>
</dbReference>
<dbReference type="Pfam" id="PF02518">
    <property type="entry name" value="HATPase_c"/>
    <property type="match status" value="1"/>
</dbReference>
<dbReference type="GO" id="GO:0000155">
    <property type="term" value="F:phosphorelay sensor kinase activity"/>
    <property type="evidence" value="ECO:0007669"/>
    <property type="project" value="InterPro"/>
</dbReference>
<evidence type="ECO:0000256" key="2">
    <source>
        <dbReference type="ARBA" id="ARBA00004370"/>
    </source>
</evidence>
<dbReference type="SUPFAM" id="SSF47384">
    <property type="entry name" value="Homodimeric domain of signal transducing histidine kinase"/>
    <property type="match status" value="1"/>
</dbReference>
<dbReference type="InterPro" id="IPR050428">
    <property type="entry name" value="TCS_sensor_his_kinase"/>
</dbReference>
<dbReference type="EMBL" id="CP060719">
    <property type="protein sequence ID" value="QNN68820.1"/>
    <property type="molecule type" value="Genomic_DNA"/>
</dbReference>
<evidence type="ECO:0000259" key="11">
    <source>
        <dbReference type="PROSITE" id="PS50109"/>
    </source>
</evidence>
<organism evidence="12 13">
    <name type="scientific">Thermomonas carbonis</name>
    <dbReference type="NCBI Taxonomy" id="1463158"/>
    <lineage>
        <taxon>Bacteria</taxon>
        <taxon>Pseudomonadati</taxon>
        <taxon>Pseudomonadota</taxon>
        <taxon>Gammaproteobacteria</taxon>
        <taxon>Lysobacterales</taxon>
        <taxon>Lysobacteraceae</taxon>
        <taxon>Thermomonas</taxon>
    </lineage>
</organism>
<dbReference type="InterPro" id="IPR004358">
    <property type="entry name" value="Sig_transdc_His_kin-like_C"/>
</dbReference>
<dbReference type="PANTHER" id="PTHR45436">
    <property type="entry name" value="SENSOR HISTIDINE KINASE YKOH"/>
    <property type="match status" value="1"/>
</dbReference>
<dbReference type="KEGG" id="tcn:H9L16_08695"/>
<dbReference type="GO" id="GO:0005886">
    <property type="term" value="C:plasma membrane"/>
    <property type="evidence" value="ECO:0007669"/>
    <property type="project" value="TreeGrafter"/>
</dbReference>
<evidence type="ECO:0000313" key="13">
    <source>
        <dbReference type="Proteomes" id="UP000515804"/>
    </source>
</evidence>
<keyword evidence="7 12" id="KW-0418">Kinase</keyword>
<feature type="transmembrane region" description="Helical" evidence="10">
    <location>
        <begin position="12"/>
        <end position="34"/>
    </location>
</feature>
<sequence>MASTQRHIREIFLLQLAIICLVVVLCVLGLQAMYGSMALPWLSAVAIAIALGAIVSATWMGYRATKRVVAPMEWLLREVARWDPHRPDTVALAPGNVPAEVQGDARKMAEALHALGQRLDTYVTRERDFTRDASHELRTPLTVIRVATDLIGHDEALSARSRRSLGRIQDAAESMESLMSALLLLARDSEVPLETEDFDVREVVEHEVEKVRPVLEDKGVALVLDMQAEPVLHAPPRVLQVIVCNLLSNAARFTDTGTVSVRLLHDRVEIEDTGIGMDAAALARAFEPFYRASIEQPVGPGLGLSIAQRLGRRCGWPLQLASVPGQGTRASILFAAVNRDQ</sequence>
<comment type="catalytic activity">
    <reaction evidence="1">
        <text>ATP + protein L-histidine = ADP + protein N-phospho-L-histidine.</text>
        <dbReference type="EC" id="2.7.13.3"/>
    </reaction>
</comment>
<evidence type="ECO:0000256" key="4">
    <source>
        <dbReference type="ARBA" id="ARBA00022553"/>
    </source>
</evidence>
<evidence type="ECO:0000256" key="8">
    <source>
        <dbReference type="ARBA" id="ARBA00022989"/>
    </source>
</evidence>
<feature type="transmembrane region" description="Helical" evidence="10">
    <location>
        <begin position="40"/>
        <end position="62"/>
    </location>
</feature>
<evidence type="ECO:0000256" key="6">
    <source>
        <dbReference type="ARBA" id="ARBA00022692"/>
    </source>
</evidence>
<dbReference type="SMART" id="SM00388">
    <property type="entry name" value="HisKA"/>
    <property type="match status" value="1"/>
</dbReference>
<evidence type="ECO:0000313" key="12">
    <source>
        <dbReference type="EMBL" id="QNN68820.1"/>
    </source>
</evidence>
<keyword evidence="8 10" id="KW-1133">Transmembrane helix</keyword>
<dbReference type="Gene3D" id="3.30.565.10">
    <property type="entry name" value="Histidine kinase-like ATPase, C-terminal domain"/>
    <property type="match status" value="1"/>
</dbReference>
<gene>
    <name evidence="12" type="ORF">H9L16_08695</name>
</gene>
<dbReference type="InterPro" id="IPR005467">
    <property type="entry name" value="His_kinase_dom"/>
</dbReference>
<feature type="domain" description="Histidine kinase" evidence="11">
    <location>
        <begin position="132"/>
        <end position="338"/>
    </location>
</feature>
<dbReference type="InterPro" id="IPR036097">
    <property type="entry name" value="HisK_dim/P_sf"/>
</dbReference>
<dbReference type="EC" id="2.7.13.3" evidence="3"/>
<keyword evidence="13" id="KW-1185">Reference proteome</keyword>